<keyword evidence="4" id="KW-1185">Reference proteome</keyword>
<dbReference type="PANTHER" id="PTHR31739:SF25">
    <property type="entry name" value="(E,E)-GERANYLLINALOOL SYNTHASE"/>
    <property type="match status" value="1"/>
</dbReference>
<evidence type="ECO:0000313" key="3">
    <source>
        <dbReference type="EMBL" id="KAL0465119.1"/>
    </source>
</evidence>
<evidence type="ECO:0000256" key="1">
    <source>
        <dbReference type="ARBA" id="ARBA00006333"/>
    </source>
</evidence>
<dbReference type="Proteomes" id="UP001451303">
    <property type="component" value="Unassembled WGS sequence"/>
</dbReference>
<name>A0ABR3CXF5_NEUIN</name>
<dbReference type="SUPFAM" id="SSF48239">
    <property type="entry name" value="Terpenoid cyclases/Protein prenyltransferases"/>
    <property type="match status" value="2"/>
</dbReference>
<dbReference type="PANTHER" id="PTHR31739">
    <property type="entry name" value="ENT-COPALYL DIPHOSPHATE SYNTHASE, CHLOROPLASTIC"/>
    <property type="match status" value="1"/>
</dbReference>
<proteinExistence type="inferred from homology"/>
<accession>A0ABR3CXF5</accession>
<comment type="similarity">
    <text evidence="1">Belongs to the terpene synthase family.</text>
</comment>
<protein>
    <recommendedName>
        <fullName evidence="5">Ent-kaurene synthase</fullName>
    </recommendedName>
</protein>
<sequence length="1112" mass="122848">MTSIILHELFSRSSKDPLFTTHNTTITHNSLATMDSTILQSQIDSLISFIASHCSSGKGLGTTSSAIYDTAWLSMIQKSADSSPFLFPQCFTYLLQHQLPSGGWTSYATPVDGILNTAAALLALKRHFMCLLSSPPCPQPTQQQQELDNWPLHHRISQAEAALQSMLLHWDVATTDQVGFELLVTRLLSLLQDAGVQGLSDFPGSATLQALNDAKLAKLPANYVYQARSTLHHSLEALVGYIDFSKVGHLKEENGSMLASPASTAAYLMGLAEKGMWDEQSEAYLRGVLDRERFEGEGQGGEKEDGGVPCAWPTETFEVTWVVTTLAEAGVRLGDREGEVIRGYLEEGWRRQGGLFSFFPGGLVDADDTARAIMALRHLGTKVGVESLIRTFEAKDHFRTYEGERNPSISANCNVLSCLLMMDDPAIYAQQIVKTAKFLCEQVYTDSVREKWHINELYWMMLLSQSLATLFDAIAANPTLEASIFQLAPELQEQIPMTSLHVLTKVLGSQGLDGSWANGIAEVTAYGILTLSWLSHLPWIQQLGRMHGVNFITASIESGKAFLEAHRHDWKKGQYLWIEKVTYASPVLCEAYCLAAAVIPVPDFTGLTGDANGQVVYRTKESLFVSEGLLKGVLKAGQLMSLTPLFRDLAPQLLRVAEMQACYALGFLQRKRKELGIFPITGGDEKYMAFIPLTWTASNALRVQATAGYGHGHSGGLSNYVLQEMMVLSMLNYQVDEYMETAVERDFLGFYSGSWGSLEAVREAIGQVLEEFDPAGRRRSIWGDADHTPTNLKEIRSTLSRYVRHILLHPAVRSAPASVQARLRNETHTFLLAHVQHAADNIHFAAASNQTCQVDNSWERETGLPSPPITEPHDPSSPPPSKRRRLASSSSSSSSSSYSSSSHKTQEQQPKIFSPTDSRTFYSWVRTTSADHTSCPFSFTFYTCLLSHSHPYNSNKTENLFNKDARTSYVAEAMVRSLASLCRMYNDYGSIARDASEGNLNSVNFAEFHLATAGGAAGKRAYGSIGKGCCSDGNQNGGEKEEEEEEEETKKKAKEELMWVAEYERRGLERTLGELGGLLGNGEMERVKLFVDVTDLYGQIYVVRDIGVGVKR</sequence>
<evidence type="ECO:0008006" key="5">
    <source>
        <dbReference type="Google" id="ProtNLM"/>
    </source>
</evidence>
<feature type="region of interest" description="Disordered" evidence="2">
    <location>
        <begin position="1033"/>
        <end position="1052"/>
    </location>
</feature>
<comment type="caution">
    <text evidence="3">The sequence shown here is derived from an EMBL/GenBank/DDBJ whole genome shotgun (WGS) entry which is preliminary data.</text>
</comment>
<dbReference type="InterPro" id="IPR008930">
    <property type="entry name" value="Terpenoid_cyclase/PrenylTrfase"/>
</dbReference>
<reference evidence="3 4" key="1">
    <citation type="submission" date="2023-09" db="EMBL/GenBank/DDBJ databases">
        <title>Multi-omics analysis of a traditional fermented food reveals byproduct-associated fungal strains for waste-to-food upcycling.</title>
        <authorList>
            <consortium name="Lawrence Berkeley National Laboratory"/>
            <person name="Rekdal V.M."/>
            <person name="Villalobos-Escobedo J.M."/>
            <person name="Rodriguez-Valeron N."/>
            <person name="Garcia M.O."/>
            <person name="Vasquez D.P."/>
            <person name="Damayanti I."/>
            <person name="Sorensen P.M."/>
            <person name="Baidoo E.E."/>
            <person name="De Carvalho A.C."/>
            <person name="Riley R."/>
            <person name="Lipzen A."/>
            <person name="He G."/>
            <person name="Yan M."/>
            <person name="Haridas S."/>
            <person name="Daum C."/>
            <person name="Yoshinaga Y."/>
            <person name="Ng V."/>
            <person name="Grigoriev I.V."/>
            <person name="Munk R."/>
            <person name="Nuraida L."/>
            <person name="Wijaya C.H."/>
            <person name="Morales P.-C."/>
            <person name="Keasling J.D."/>
        </authorList>
    </citation>
    <scope>NUCLEOTIDE SEQUENCE [LARGE SCALE GENOMIC DNA]</scope>
    <source>
        <strain evidence="3 4">FGSC 2613</strain>
    </source>
</reference>
<dbReference type="Gene3D" id="1.50.10.160">
    <property type="match status" value="1"/>
</dbReference>
<organism evidence="3 4">
    <name type="scientific">Neurospora intermedia</name>
    <dbReference type="NCBI Taxonomy" id="5142"/>
    <lineage>
        <taxon>Eukaryota</taxon>
        <taxon>Fungi</taxon>
        <taxon>Dikarya</taxon>
        <taxon>Ascomycota</taxon>
        <taxon>Pezizomycotina</taxon>
        <taxon>Sordariomycetes</taxon>
        <taxon>Sordariomycetidae</taxon>
        <taxon>Sordariales</taxon>
        <taxon>Sordariaceae</taxon>
        <taxon>Neurospora</taxon>
    </lineage>
</organism>
<feature type="compositionally biased region" description="Low complexity" evidence="2">
    <location>
        <begin position="887"/>
        <end position="902"/>
    </location>
</feature>
<evidence type="ECO:0000256" key="2">
    <source>
        <dbReference type="SAM" id="MobiDB-lite"/>
    </source>
</evidence>
<dbReference type="InterPro" id="IPR050148">
    <property type="entry name" value="Terpene_synthase-like"/>
</dbReference>
<dbReference type="Gene3D" id="1.50.10.20">
    <property type="match status" value="1"/>
</dbReference>
<feature type="region of interest" description="Disordered" evidence="2">
    <location>
        <begin position="856"/>
        <end position="913"/>
    </location>
</feature>
<gene>
    <name evidence="3" type="ORF">QR685DRAFT_453848</name>
</gene>
<feature type="compositionally biased region" description="Pro residues" evidence="2">
    <location>
        <begin position="865"/>
        <end position="880"/>
    </location>
</feature>
<evidence type="ECO:0000313" key="4">
    <source>
        <dbReference type="Proteomes" id="UP001451303"/>
    </source>
</evidence>
<dbReference type="EMBL" id="JAVLET010000019">
    <property type="protein sequence ID" value="KAL0465119.1"/>
    <property type="molecule type" value="Genomic_DNA"/>
</dbReference>